<accession>A0ABP1QGX5</accession>
<protein>
    <submittedName>
        <fullName evidence="9">Uncharacterized protein</fullName>
    </submittedName>
</protein>
<evidence type="ECO:0000256" key="4">
    <source>
        <dbReference type="ARBA" id="ARBA00022989"/>
    </source>
</evidence>
<sequence length="709" mass="81190">MTMFPTFLVYYSVLTQSMGSTLNFFVQIPVLNSCTVVFVQPHVGYLLPPFTAKLIDDCIGCNFYYPNEPCCTQLLWSFWYGKKPNIDLLSNLKIFIGRFSSPCAAIISPRELSQKRIKRQKEGAINILKILGRSGSIYKRFETLIYETAMLVLIIQPIPTQAKPVRPIWIENVRLTIQSKVIYVDTITATCYIACQICSKTRISYVAVGRQPGLMYSMYSPKPMLATPLETWTFGIYSTGFMWKRLNTDLIGKPKISGEFCDHLKQTVGNYQKLLTSRSYGHPQAFNCLKNLIYDRYNCTLLYCQKYFQTFLFLTQTQITKSFKENVGNMKAILPIQFGLRQSGIKVMILYPPKYYKTAKFDITSLARPISTLGWVIIFVTCMVFAISLRLHGIRSAVFTSVSILLEQDSMSSKLRLKIWSMLTMWSFGCILIRNVYTSSMYTFLTAKSSPVFPESLKEILANTTMDVISTKEGFTNFLLRNGNLNHTLVNITLRHQYFFPRNCKAVGANHNFDKAHNQLVKNLSMFYKIGCERLHSNVFTHSQELETVDLNSNFETFAVVYMSTGLLASKFAIFAGRNVHKITEEINSTLEGLSTPYRHSYEESLTNFLAQLDAAGVINRLFDTYIKFRKVLELQRLNNQKEFKKSWNFYSLLFWQSNQHDFKLEDTGDGVVAFRVQDAALIFFVYLAVSAGSLILFVCEVATLLTKI</sequence>
<dbReference type="PANTHER" id="PTHR42643">
    <property type="entry name" value="IONOTROPIC RECEPTOR 20A-RELATED"/>
    <property type="match status" value="1"/>
</dbReference>
<keyword evidence="6" id="KW-0675">Receptor</keyword>
<dbReference type="PANTHER" id="PTHR42643:SF24">
    <property type="entry name" value="IONOTROPIC RECEPTOR 60A"/>
    <property type="match status" value="1"/>
</dbReference>
<evidence type="ECO:0000313" key="9">
    <source>
        <dbReference type="EMBL" id="CAL8098249.1"/>
    </source>
</evidence>
<name>A0ABP1QGX5_9HEXA</name>
<evidence type="ECO:0000256" key="7">
    <source>
        <dbReference type="ARBA" id="ARBA00023180"/>
    </source>
</evidence>
<evidence type="ECO:0000313" key="10">
    <source>
        <dbReference type="Proteomes" id="UP001642540"/>
    </source>
</evidence>
<keyword evidence="5 8" id="KW-0472">Membrane</keyword>
<reference evidence="9 10" key="1">
    <citation type="submission" date="2024-08" db="EMBL/GenBank/DDBJ databases">
        <authorList>
            <person name="Cucini C."/>
            <person name="Frati F."/>
        </authorList>
    </citation>
    <scope>NUCLEOTIDE SEQUENCE [LARGE SCALE GENOMIC DNA]</scope>
</reference>
<dbReference type="EMBL" id="CAXLJM020000030">
    <property type="protein sequence ID" value="CAL8098249.1"/>
    <property type="molecule type" value="Genomic_DNA"/>
</dbReference>
<keyword evidence="3 8" id="KW-0812">Transmembrane</keyword>
<comment type="caution">
    <text evidence="9">The sequence shown here is derived from an EMBL/GenBank/DDBJ whole genome shotgun (WGS) entry which is preliminary data.</text>
</comment>
<keyword evidence="7" id="KW-0325">Glycoprotein</keyword>
<evidence type="ECO:0000256" key="2">
    <source>
        <dbReference type="ARBA" id="ARBA00022475"/>
    </source>
</evidence>
<dbReference type="InterPro" id="IPR052192">
    <property type="entry name" value="Insect_Ionotropic_Sensory_Rcpt"/>
</dbReference>
<organism evidence="9 10">
    <name type="scientific">Orchesella dallaii</name>
    <dbReference type="NCBI Taxonomy" id="48710"/>
    <lineage>
        <taxon>Eukaryota</taxon>
        <taxon>Metazoa</taxon>
        <taxon>Ecdysozoa</taxon>
        <taxon>Arthropoda</taxon>
        <taxon>Hexapoda</taxon>
        <taxon>Collembola</taxon>
        <taxon>Entomobryomorpha</taxon>
        <taxon>Entomobryoidea</taxon>
        <taxon>Orchesellidae</taxon>
        <taxon>Orchesellinae</taxon>
        <taxon>Orchesella</taxon>
    </lineage>
</organism>
<evidence type="ECO:0000256" key="5">
    <source>
        <dbReference type="ARBA" id="ARBA00023136"/>
    </source>
</evidence>
<keyword evidence="2" id="KW-1003">Cell membrane</keyword>
<evidence type="ECO:0000256" key="1">
    <source>
        <dbReference type="ARBA" id="ARBA00004651"/>
    </source>
</evidence>
<evidence type="ECO:0000256" key="6">
    <source>
        <dbReference type="ARBA" id="ARBA00023170"/>
    </source>
</evidence>
<keyword evidence="4 8" id="KW-1133">Transmembrane helix</keyword>
<evidence type="ECO:0000256" key="8">
    <source>
        <dbReference type="SAM" id="Phobius"/>
    </source>
</evidence>
<dbReference type="Proteomes" id="UP001642540">
    <property type="component" value="Unassembled WGS sequence"/>
</dbReference>
<proteinExistence type="predicted"/>
<evidence type="ECO:0000256" key="3">
    <source>
        <dbReference type="ARBA" id="ARBA00022692"/>
    </source>
</evidence>
<feature type="transmembrane region" description="Helical" evidence="8">
    <location>
        <begin position="373"/>
        <end position="391"/>
    </location>
</feature>
<gene>
    <name evidence="9" type="ORF">ODALV1_LOCUS9874</name>
</gene>
<comment type="subcellular location">
    <subcellularLocation>
        <location evidence="1">Cell membrane</location>
        <topology evidence="1">Multi-pass membrane protein</topology>
    </subcellularLocation>
</comment>
<keyword evidence="10" id="KW-1185">Reference proteome</keyword>
<feature type="transmembrane region" description="Helical" evidence="8">
    <location>
        <begin position="682"/>
        <end position="706"/>
    </location>
</feature>